<proteinExistence type="evidence at transcript level"/>
<feature type="signal peptide" evidence="1">
    <location>
        <begin position="1"/>
        <end position="15"/>
    </location>
</feature>
<dbReference type="AlphaFoldDB" id="A0A023FEC0"/>
<sequence length="180" mass="20853">MYAIFLLSMIFTTQASEFTLQQLRHGLNTSIEQFYNTTEPIWTYYTRADSRFDISCLVDVAANTTLTYLYLDRYSYSNKTRVKEPLKMFLYNGRTGNTSKTLVYRAELPIYRQKNPLFEEQLLYQSADSSCGVFKFFKHPSGNSEPQMQAVRPSLANRNAAILSCAINLRQAGHRHHHPE</sequence>
<organism evidence="2">
    <name type="scientific">Amblyomma cajennense</name>
    <name type="common">Cayenne tick</name>
    <name type="synonym">Acarus cajennensis</name>
    <dbReference type="NCBI Taxonomy" id="34607"/>
    <lineage>
        <taxon>Eukaryota</taxon>
        <taxon>Metazoa</taxon>
        <taxon>Ecdysozoa</taxon>
        <taxon>Arthropoda</taxon>
        <taxon>Chelicerata</taxon>
        <taxon>Arachnida</taxon>
        <taxon>Acari</taxon>
        <taxon>Parasitiformes</taxon>
        <taxon>Ixodida</taxon>
        <taxon>Ixodoidea</taxon>
        <taxon>Ixodidae</taxon>
        <taxon>Amblyomminae</taxon>
        <taxon>Amblyomma</taxon>
    </lineage>
</organism>
<evidence type="ECO:0000256" key="1">
    <source>
        <dbReference type="SAM" id="SignalP"/>
    </source>
</evidence>
<dbReference type="EMBL" id="GBBK01005328">
    <property type="protein sequence ID" value="JAC19154.1"/>
    <property type="molecule type" value="mRNA"/>
</dbReference>
<protein>
    <submittedName>
        <fullName evidence="2">Putative lipocalin-3 1</fullName>
    </submittedName>
</protein>
<reference evidence="2" key="1">
    <citation type="submission" date="2014-03" db="EMBL/GenBank/DDBJ databases">
        <title>The sialotranscriptome of Amblyomma triste, Amblyomma parvum and Amblyomma cajennense ticks, uncovered by 454-based RNA-seq.</title>
        <authorList>
            <person name="Garcia G.R."/>
            <person name="Gardinassi L.G."/>
            <person name="Ribeiro J.M."/>
            <person name="Anatriello E."/>
            <person name="Ferreira B.R."/>
            <person name="Moreira H.N."/>
            <person name="Mafra C."/>
            <person name="Olegario M.M."/>
            <person name="Szabo P.J."/>
            <person name="Miranda-Santos I.K."/>
            <person name="Maruyama S.R."/>
        </authorList>
    </citation>
    <scope>NUCLEOTIDE SEQUENCE</scope>
    <source>
        <strain evidence="2">Uberlandia</strain>
        <tissue evidence="2">Salivary glands</tissue>
    </source>
</reference>
<accession>A0A023FEC0</accession>
<evidence type="ECO:0000313" key="2">
    <source>
        <dbReference type="EMBL" id="JAC19154.1"/>
    </source>
</evidence>
<keyword evidence="1" id="KW-0732">Signal</keyword>
<feature type="chain" id="PRO_5012836451" evidence="1">
    <location>
        <begin position="16"/>
        <end position="180"/>
    </location>
</feature>
<name>A0A023FEC0_AMBCJ</name>